<evidence type="ECO:0000256" key="7">
    <source>
        <dbReference type="ARBA" id="ARBA00022763"/>
    </source>
</evidence>
<accession>A0A8J1L464</accession>
<evidence type="ECO:0000256" key="13">
    <source>
        <dbReference type="ARBA" id="ARBA00034003"/>
    </source>
</evidence>
<evidence type="ECO:0000256" key="11">
    <source>
        <dbReference type="ARBA" id="ARBA00023242"/>
    </source>
</evidence>
<dbReference type="InterPro" id="IPR012310">
    <property type="entry name" value="DNA_ligase_ATP-dep_cent"/>
</dbReference>
<dbReference type="SUPFAM" id="SSF117018">
    <property type="entry name" value="ATP-dependent DNA ligase DNA-binding domain"/>
    <property type="match status" value="1"/>
</dbReference>
<feature type="compositionally biased region" description="Polar residues" evidence="17">
    <location>
        <begin position="275"/>
        <end position="285"/>
    </location>
</feature>
<dbReference type="AlphaFoldDB" id="A0A8J1L464"/>
<name>A0A8J1L464_XENLA</name>
<dbReference type="PROSITE" id="PS00333">
    <property type="entry name" value="DNA_LIGASE_A2"/>
    <property type="match status" value="1"/>
</dbReference>
<feature type="compositionally biased region" description="Basic and acidic residues" evidence="17">
    <location>
        <begin position="307"/>
        <end position="340"/>
    </location>
</feature>
<dbReference type="Gene3D" id="1.10.3260.10">
    <property type="entry name" value="DNA ligase, ATP-dependent, N-terminal domain"/>
    <property type="match status" value="1"/>
</dbReference>
<dbReference type="RefSeq" id="XP_041424337.1">
    <property type="nucleotide sequence ID" value="XM_041568403.1"/>
</dbReference>
<dbReference type="GO" id="GO:0005739">
    <property type="term" value="C:mitochondrion"/>
    <property type="evidence" value="ECO:0007669"/>
    <property type="project" value="TreeGrafter"/>
</dbReference>
<dbReference type="InterPro" id="IPR050191">
    <property type="entry name" value="ATP-dep_DNA_ligase"/>
</dbReference>
<dbReference type="InterPro" id="IPR012308">
    <property type="entry name" value="DNA_ligase_ATP-dep_N"/>
</dbReference>
<evidence type="ECO:0000313" key="19">
    <source>
        <dbReference type="Proteomes" id="UP000186698"/>
    </source>
</evidence>
<keyword evidence="8 15" id="KW-0067">ATP-binding</keyword>
<evidence type="ECO:0000256" key="12">
    <source>
        <dbReference type="ARBA" id="ARBA00023306"/>
    </source>
</evidence>
<dbReference type="CTD" id="397978"/>
<keyword evidence="10 15" id="KW-0234">DNA repair</keyword>
<evidence type="ECO:0000256" key="6">
    <source>
        <dbReference type="ARBA" id="ARBA00022741"/>
    </source>
</evidence>
<dbReference type="Proteomes" id="UP000186698">
    <property type="component" value="Chromosome 7L"/>
</dbReference>
<comment type="similarity">
    <text evidence="2 16">Belongs to the ATP-dependent DNA ligase family.</text>
</comment>
<dbReference type="CDD" id="cd07969">
    <property type="entry name" value="OBF_DNA_ligase_I"/>
    <property type="match status" value="1"/>
</dbReference>
<dbReference type="InterPro" id="IPR036599">
    <property type="entry name" value="DNA_ligase_N_sf"/>
</dbReference>
<dbReference type="Gene3D" id="3.30.1490.70">
    <property type="match status" value="1"/>
</dbReference>
<keyword evidence="12" id="KW-0131">Cell cycle</keyword>
<feature type="compositionally biased region" description="Basic and acidic residues" evidence="17">
    <location>
        <begin position="247"/>
        <end position="273"/>
    </location>
</feature>
<dbReference type="GO" id="GO:0005634">
    <property type="term" value="C:nucleus"/>
    <property type="evidence" value="ECO:0007669"/>
    <property type="project" value="UniProtKB-SubCell"/>
</dbReference>
<dbReference type="GO" id="GO:0006310">
    <property type="term" value="P:DNA recombination"/>
    <property type="evidence" value="ECO:0007669"/>
    <property type="project" value="UniProtKB-KW"/>
</dbReference>
<protein>
    <recommendedName>
        <fullName evidence="15">DNA ligase</fullName>
        <ecNumber evidence="15">6.5.1.1</ecNumber>
    </recommendedName>
</protein>
<evidence type="ECO:0000313" key="20">
    <source>
        <dbReference type="RefSeq" id="XP_041424337.1"/>
    </source>
</evidence>
<keyword evidence="7 15" id="KW-0227">DNA damage</keyword>
<evidence type="ECO:0000256" key="8">
    <source>
        <dbReference type="ARBA" id="ARBA00022840"/>
    </source>
</evidence>
<feature type="compositionally biased region" description="Polar residues" evidence="17">
    <location>
        <begin position="135"/>
        <end position="151"/>
    </location>
</feature>
<dbReference type="InterPro" id="IPR000977">
    <property type="entry name" value="DNA_ligase_ATP-dep"/>
</dbReference>
<keyword evidence="3 15" id="KW-0436">Ligase</keyword>
<keyword evidence="4" id="KW-0132">Cell division</keyword>
<dbReference type="GO" id="GO:0051301">
    <property type="term" value="P:cell division"/>
    <property type="evidence" value="ECO:0007669"/>
    <property type="project" value="UniProtKB-KW"/>
</dbReference>
<keyword evidence="11" id="KW-0539">Nucleus</keyword>
<dbReference type="Pfam" id="PF01068">
    <property type="entry name" value="DNA_ligase_A_M"/>
    <property type="match status" value="1"/>
</dbReference>
<feature type="compositionally biased region" description="Basic residues" evidence="17">
    <location>
        <begin position="168"/>
        <end position="179"/>
    </location>
</feature>
<dbReference type="SUPFAM" id="SSF50249">
    <property type="entry name" value="Nucleic acid-binding proteins"/>
    <property type="match status" value="1"/>
</dbReference>
<proteinExistence type="inferred from homology"/>
<comment type="subcellular location">
    <subcellularLocation>
        <location evidence="1">Nucleus</location>
    </subcellularLocation>
</comment>
<feature type="compositionally biased region" description="Basic and acidic residues" evidence="17">
    <location>
        <begin position="15"/>
        <end position="48"/>
    </location>
</feature>
<dbReference type="Gene3D" id="3.30.470.30">
    <property type="entry name" value="DNA ligase/mRNA capping enzyme"/>
    <property type="match status" value="1"/>
</dbReference>
<sequence>MQRTIKSFFQPKLGAEVKTKEEKVKNDVQKEKEEPEKSVPERPLKERNGSALCGDAESPVKRVSKKSARVLESDSEEEEENSKVQATPEKMNNESDPKNDVKETPPSARKETPPSARKETPPSARKDAKSEGASEMNTSQDFVSPCSSKSIDSPLCSDSPGISPSGIPKRKTARKQLPKRKLEISPSESNPPKDDLDVKGAVKRQKKEAEGDIQQEEPMETSHNISMEEECPIKKETNAEVVQETISKADDPNIELVDQKDVVSGEEQSEPKCQEQPQPKLTSPTVEPKASKGKARKKNGPLPKKVKFSDKVSFKDNDSEEKSNEEKSDEEPQKKADSAKPVKQISSFFAPRKPAIKTEKKEENLNEKNVTETSLEESPKPKKNVGSFFGASKQEASEEQTEYNPSKSKYHPIDDACWCNGQKVPYLAVARTFERIEEESARLKNIETLSNFLRSVIALTPEDLLPCIYLCLNRLGPAYEGLELGIGETILMKAVAQATGRQLEKIKAEAQEKGDLGLVAESSRSNQRTMFTPPKLMASGVFGKLKDIARMTGNASMNKKIDIIKGLFVACRHSEARYIARSLGGKLRIGLAEQSVLSSIAQAVCLTPPGRDAPPTVMDAGKGMSADSRKSWIEEKAMILKQTFCELPNYDAIIPILLEHGIDDLPKHCRLTPGIPLKPMLAHPTKGIGEVLKRFDEAAFTCEYKYDGERAQIHILENGEVHVYSRNQENNTTKYPDIISRIPKIKKESVKSCILDTEAVAWDAEKKQIQPFQVLTTRKRKDVDASEIKVQVCVYAFDMLYLNGESLVKEPFAKRRQLLRESFLETEGQFMFATYMDKSNTDEISEFLDQSIKDSCEGLMVKTLEQDATYEIAKRSHNWLKLKKDYLEGVGDTLDLVVIGAYLGKGKRTGIYGGFLLASYDEESEEYQTICKIGTGFTDDDLEKHYNFLKDHVIKNPRSYYRWDSATEPDHWFDPVQVWEVKCADLSISPVHKAALGLVEDQKGISLRFPRFVRIRDDKKPEESTNSFQVADLYRKQQQIQNTSSTEKAEEDFY</sequence>
<evidence type="ECO:0000256" key="16">
    <source>
        <dbReference type="RuleBase" id="RU004196"/>
    </source>
</evidence>
<dbReference type="PROSITE" id="PS50160">
    <property type="entry name" value="DNA_LIGASE_A3"/>
    <property type="match status" value="1"/>
</dbReference>
<dbReference type="Pfam" id="PF04679">
    <property type="entry name" value="DNA_ligase_A_C"/>
    <property type="match status" value="1"/>
</dbReference>
<evidence type="ECO:0000256" key="1">
    <source>
        <dbReference type="ARBA" id="ARBA00004123"/>
    </source>
</evidence>
<comment type="function">
    <text evidence="14">DNA ligase that seals nicks in double-stranded during DNA repair. Also involved in DNA replication and DNA recombination.</text>
</comment>
<evidence type="ECO:0000256" key="4">
    <source>
        <dbReference type="ARBA" id="ARBA00022618"/>
    </source>
</evidence>
<dbReference type="EC" id="6.5.1.1" evidence="15"/>
<organism evidence="19 20">
    <name type="scientific">Xenopus laevis</name>
    <name type="common">African clawed frog</name>
    <dbReference type="NCBI Taxonomy" id="8355"/>
    <lineage>
        <taxon>Eukaryota</taxon>
        <taxon>Metazoa</taxon>
        <taxon>Chordata</taxon>
        <taxon>Craniata</taxon>
        <taxon>Vertebrata</taxon>
        <taxon>Euteleostomi</taxon>
        <taxon>Amphibia</taxon>
        <taxon>Batrachia</taxon>
        <taxon>Anura</taxon>
        <taxon>Pipoidea</taxon>
        <taxon>Pipidae</taxon>
        <taxon>Xenopodinae</taxon>
        <taxon>Xenopus</taxon>
        <taxon>Xenopus</taxon>
    </lineage>
</organism>
<evidence type="ECO:0000256" key="9">
    <source>
        <dbReference type="ARBA" id="ARBA00023172"/>
    </source>
</evidence>
<dbReference type="GeneID" id="397978"/>
<evidence type="ECO:0000256" key="15">
    <source>
        <dbReference type="RuleBase" id="RU000617"/>
    </source>
</evidence>
<dbReference type="GO" id="GO:0005524">
    <property type="term" value="F:ATP binding"/>
    <property type="evidence" value="ECO:0007669"/>
    <property type="project" value="UniProtKB-KW"/>
</dbReference>
<keyword evidence="9 15" id="KW-0233">DNA recombination</keyword>
<dbReference type="GO" id="GO:1903461">
    <property type="term" value="P:Okazaki fragment processing involved in mitotic DNA replication"/>
    <property type="evidence" value="ECO:0007669"/>
    <property type="project" value="TreeGrafter"/>
</dbReference>
<dbReference type="GO" id="GO:0071897">
    <property type="term" value="P:DNA biosynthetic process"/>
    <property type="evidence" value="ECO:0007669"/>
    <property type="project" value="InterPro"/>
</dbReference>
<dbReference type="Gene3D" id="2.40.50.140">
    <property type="entry name" value="Nucleic acid-binding proteins"/>
    <property type="match status" value="1"/>
</dbReference>
<dbReference type="InterPro" id="IPR012340">
    <property type="entry name" value="NA-bd_OB-fold"/>
</dbReference>
<dbReference type="PANTHER" id="PTHR45674:SF4">
    <property type="entry name" value="DNA LIGASE 1"/>
    <property type="match status" value="1"/>
</dbReference>
<evidence type="ECO:0000256" key="2">
    <source>
        <dbReference type="ARBA" id="ARBA00007572"/>
    </source>
</evidence>
<feature type="compositionally biased region" description="Basic and acidic residues" evidence="17">
    <location>
        <begin position="91"/>
        <end position="132"/>
    </location>
</feature>
<dbReference type="GO" id="GO:0003910">
    <property type="term" value="F:DNA ligase (ATP) activity"/>
    <property type="evidence" value="ECO:0007669"/>
    <property type="project" value="UniProtKB-EC"/>
</dbReference>
<evidence type="ECO:0000256" key="17">
    <source>
        <dbReference type="SAM" id="MobiDB-lite"/>
    </source>
</evidence>
<dbReference type="InterPro" id="IPR016059">
    <property type="entry name" value="DNA_ligase_ATP-dep_CS"/>
</dbReference>
<dbReference type="NCBIfam" id="TIGR00574">
    <property type="entry name" value="dnl1"/>
    <property type="match status" value="1"/>
</dbReference>
<comment type="catalytic activity">
    <reaction evidence="13 15">
        <text>ATP + (deoxyribonucleotide)n-3'-hydroxyl + 5'-phospho-(deoxyribonucleotide)m = (deoxyribonucleotide)n+m + AMP + diphosphate.</text>
        <dbReference type="EC" id="6.5.1.1"/>
    </reaction>
</comment>
<evidence type="ECO:0000256" key="14">
    <source>
        <dbReference type="ARBA" id="ARBA00058910"/>
    </source>
</evidence>
<dbReference type="InterPro" id="IPR012309">
    <property type="entry name" value="DNA_ligase_ATP-dep_C"/>
</dbReference>
<feature type="compositionally biased region" description="Basic and acidic residues" evidence="17">
    <location>
        <begin position="356"/>
        <end position="370"/>
    </location>
</feature>
<dbReference type="FunFam" id="2.40.50.140:FF:000062">
    <property type="entry name" value="DNA ligase"/>
    <property type="match status" value="1"/>
</dbReference>
<dbReference type="GO" id="GO:0003677">
    <property type="term" value="F:DNA binding"/>
    <property type="evidence" value="ECO:0007669"/>
    <property type="project" value="InterPro"/>
</dbReference>
<dbReference type="PROSITE" id="PS00697">
    <property type="entry name" value="DNA_LIGASE_A1"/>
    <property type="match status" value="1"/>
</dbReference>
<dbReference type="FunFam" id="1.10.3260.10:FF:000001">
    <property type="entry name" value="DNA ligase"/>
    <property type="match status" value="1"/>
</dbReference>
<dbReference type="Pfam" id="PF04675">
    <property type="entry name" value="DNA_ligase_A_N"/>
    <property type="match status" value="1"/>
</dbReference>
<feature type="domain" description="ATP-dependent DNA ligase family profile" evidence="18">
    <location>
        <begin position="785"/>
        <end position="921"/>
    </location>
</feature>
<keyword evidence="5" id="KW-0235">DNA replication</keyword>
<evidence type="ECO:0000256" key="10">
    <source>
        <dbReference type="ARBA" id="ARBA00023204"/>
    </source>
</evidence>
<gene>
    <name evidence="20" type="primary">lig1.L</name>
    <name evidence="20" type="synonym">lig1</name>
    <name evidence="20" type="synonym">lig1.S</name>
    <name evidence="20" type="synonym">ligI</name>
</gene>
<dbReference type="GO" id="GO:0006281">
    <property type="term" value="P:DNA repair"/>
    <property type="evidence" value="ECO:0007669"/>
    <property type="project" value="UniProtKB-KW"/>
</dbReference>
<dbReference type="PANTHER" id="PTHR45674">
    <property type="entry name" value="DNA LIGASE 1/3 FAMILY MEMBER"/>
    <property type="match status" value="1"/>
</dbReference>
<dbReference type="SUPFAM" id="SSF56091">
    <property type="entry name" value="DNA ligase/mRNA capping enzyme, catalytic domain"/>
    <property type="match status" value="1"/>
</dbReference>
<feature type="compositionally biased region" description="Basic and acidic residues" evidence="17">
    <location>
        <begin position="191"/>
        <end position="200"/>
    </location>
</feature>
<evidence type="ECO:0000256" key="3">
    <source>
        <dbReference type="ARBA" id="ARBA00022598"/>
    </source>
</evidence>
<feature type="region of interest" description="Disordered" evidence="17">
    <location>
        <begin position="1"/>
        <end position="387"/>
    </location>
</feature>
<evidence type="ECO:0000256" key="5">
    <source>
        <dbReference type="ARBA" id="ARBA00022705"/>
    </source>
</evidence>
<dbReference type="FunFam" id="3.30.470.30:FF:000016">
    <property type="entry name" value="DNA ligase"/>
    <property type="match status" value="1"/>
</dbReference>
<reference evidence="20" key="1">
    <citation type="submission" date="2025-08" db="UniProtKB">
        <authorList>
            <consortium name="RefSeq"/>
        </authorList>
    </citation>
    <scope>IDENTIFICATION</scope>
    <source>
        <strain evidence="20">J_2021</strain>
        <tissue evidence="20">Erythrocytes</tissue>
    </source>
</reference>
<keyword evidence="19" id="KW-1185">Reference proteome</keyword>
<keyword evidence="6 15" id="KW-0547">Nucleotide-binding</keyword>
<evidence type="ECO:0000259" key="18">
    <source>
        <dbReference type="PROSITE" id="PS50160"/>
    </source>
</evidence>
<dbReference type="CDD" id="cd07900">
    <property type="entry name" value="Adenylation_DNA_ligase_I_Euk"/>
    <property type="match status" value="1"/>
</dbReference>